<dbReference type="Proteomes" id="UP000031443">
    <property type="component" value="Unassembled WGS sequence"/>
</dbReference>
<reference evidence="2" key="1">
    <citation type="journal article" date="2013" name="Nat. Genet.">
        <title>The draft genomes of soft-shell turtle and green sea turtle yield insights into the development and evolution of the turtle-specific body plan.</title>
        <authorList>
            <person name="Wang Z."/>
            <person name="Pascual-Anaya J."/>
            <person name="Zadissa A."/>
            <person name="Li W."/>
            <person name="Niimura Y."/>
            <person name="Huang Z."/>
            <person name="Li C."/>
            <person name="White S."/>
            <person name="Xiong Z."/>
            <person name="Fang D."/>
            <person name="Wang B."/>
            <person name="Ming Y."/>
            <person name="Chen Y."/>
            <person name="Zheng Y."/>
            <person name="Kuraku S."/>
            <person name="Pignatelli M."/>
            <person name="Herrero J."/>
            <person name="Beal K."/>
            <person name="Nozawa M."/>
            <person name="Li Q."/>
            <person name="Wang J."/>
            <person name="Zhang H."/>
            <person name="Yu L."/>
            <person name="Shigenobu S."/>
            <person name="Wang J."/>
            <person name="Liu J."/>
            <person name="Flicek P."/>
            <person name="Searle S."/>
            <person name="Wang J."/>
            <person name="Kuratani S."/>
            <person name="Yin Y."/>
            <person name="Aken B."/>
            <person name="Zhang G."/>
            <person name="Irie N."/>
        </authorList>
    </citation>
    <scope>NUCLEOTIDE SEQUENCE [LARGE SCALE GENOMIC DNA]</scope>
</reference>
<sequence length="148" mass="16055">MFGSLLGIKYSVSFWILRCCFKGPTSSKVENARGGTSSGEEIAYLCLQCRLTPKVTGAPAATVRAARNVSLSEITAKVDLLRVSLPPPMQPRKTILSNFAFQVKHVGQVPPSPAQPKHVYQTHLLQRSQSRQPVAKAAGRCYTGTLPC</sequence>
<evidence type="ECO:0000313" key="1">
    <source>
        <dbReference type="EMBL" id="EMP41958.1"/>
    </source>
</evidence>
<dbReference type="AlphaFoldDB" id="M7CB89"/>
<organism evidence="1 2">
    <name type="scientific">Chelonia mydas</name>
    <name type="common">Green sea-turtle</name>
    <name type="synonym">Chelonia agassizi</name>
    <dbReference type="NCBI Taxonomy" id="8469"/>
    <lineage>
        <taxon>Eukaryota</taxon>
        <taxon>Metazoa</taxon>
        <taxon>Chordata</taxon>
        <taxon>Craniata</taxon>
        <taxon>Vertebrata</taxon>
        <taxon>Euteleostomi</taxon>
        <taxon>Archelosauria</taxon>
        <taxon>Testudinata</taxon>
        <taxon>Testudines</taxon>
        <taxon>Cryptodira</taxon>
        <taxon>Durocryptodira</taxon>
        <taxon>Americhelydia</taxon>
        <taxon>Chelonioidea</taxon>
        <taxon>Cheloniidae</taxon>
        <taxon>Chelonia</taxon>
    </lineage>
</organism>
<gene>
    <name evidence="1" type="ORF">UY3_00804</name>
</gene>
<accession>M7CB89</accession>
<dbReference type="EMBL" id="KB480854">
    <property type="protein sequence ID" value="EMP41958.1"/>
    <property type="molecule type" value="Genomic_DNA"/>
</dbReference>
<keyword evidence="2" id="KW-1185">Reference proteome</keyword>
<proteinExistence type="predicted"/>
<name>M7CB89_CHEMY</name>
<evidence type="ECO:0000313" key="2">
    <source>
        <dbReference type="Proteomes" id="UP000031443"/>
    </source>
</evidence>
<protein>
    <submittedName>
        <fullName evidence="1">Uncharacterized protein</fullName>
    </submittedName>
</protein>